<gene>
    <name evidence="6" type="ORF">BsIDN1_05400</name>
</gene>
<dbReference type="Proteomes" id="UP000464658">
    <property type="component" value="Chromosome"/>
</dbReference>
<organism evidence="6 7">
    <name type="scientific">Bacillus safensis</name>
    <dbReference type="NCBI Taxonomy" id="561879"/>
    <lineage>
        <taxon>Bacteria</taxon>
        <taxon>Bacillati</taxon>
        <taxon>Bacillota</taxon>
        <taxon>Bacilli</taxon>
        <taxon>Bacillales</taxon>
        <taxon>Bacillaceae</taxon>
        <taxon>Bacillus</taxon>
    </lineage>
</organism>
<keyword evidence="3" id="KW-0812">Transmembrane</keyword>
<evidence type="ECO:0000313" key="6">
    <source>
        <dbReference type="EMBL" id="BBP86922.1"/>
    </source>
</evidence>
<dbReference type="AlphaFoldDB" id="A0A5S9M2G3"/>
<reference evidence="6 7" key="1">
    <citation type="submission" date="2019-12" db="EMBL/GenBank/DDBJ databases">
        <title>Full genome sequence of a Bacillus safensis strain isolated from commercially available natto in Indonesia.</title>
        <authorList>
            <person name="Yoshida M."/>
            <person name="Uomi M."/>
            <person name="Waturangi D."/>
            <person name="Ekaputri J.J."/>
            <person name="Setiamarga D.H.E."/>
        </authorList>
    </citation>
    <scope>NUCLEOTIDE SEQUENCE [LARGE SCALE GENOMIC DNA]</scope>
    <source>
        <strain evidence="6 7">IDN1</strain>
    </source>
</reference>
<protein>
    <submittedName>
        <fullName evidence="6">Uncharacterized protein</fullName>
    </submittedName>
</protein>
<keyword evidence="4" id="KW-1133">Transmembrane helix</keyword>
<name>A0A5S9M2G3_BACIA</name>
<evidence type="ECO:0000256" key="2">
    <source>
        <dbReference type="ARBA" id="ARBA00022475"/>
    </source>
</evidence>
<comment type="subcellular location">
    <subcellularLocation>
        <location evidence="1">Cell membrane</location>
        <topology evidence="1">Multi-pass membrane protein</topology>
    </subcellularLocation>
</comment>
<keyword evidence="5" id="KW-0472">Membrane</keyword>
<accession>A0A5S9M2G3</accession>
<evidence type="ECO:0000313" key="7">
    <source>
        <dbReference type="Proteomes" id="UP000464658"/>
    </source>
</evidence>
<proteinExistence type="predicted"/>
<evidence type="ECO:0000256" key="4">
    <source>
        <dbReference type="ARBA" id="ARBA00022989"/>
    </source>
</evidence>
<evidence type="ECO:0000256" key="1">
    <source>
        <dbReference type="ARBA" id="ARBA00004651"/>
    </source>
</evidence>
<dbReference type="InterPro" id="IPR018385">
    <property type="entry name" value="C4_dicarb_anaerob_car-like"/>
</dbReference>
<sequence>MAGVFIFMAIVAGLLGGLAANDIAKTFIIGCQSLVYGALIVGMARCISVILENGKLLDTVVNGLARVC</sequence>
<dbReference type="EMBL" id="AP021906">
    <property type="protein sequence ID" value="BBP86922.1"/>
    <property type="molecule type" value="Genomic_DNA"/>
</dbReference>
<dbReference type="GO" id="GO:0005886">
    <property type="term" value="C:plasma membrane"/>
    <property type="evidence" value="ECO:0007669"/>
    <property type="project" value="UniProtKB-SubCell"/>
</dbReference>
<evidence type="ECO:0000256" key="3">
    <source>
        <dbReference type="ARBA" id="ARBA00022692"/>
    </source>
</evidence>
<dbReference type="Pfam" id="PF03606">
    <property type="entry name" value="DcuC"/>
    <property type="match status" value="1"/>
</dbReference>
<evidence type="ECO:0000256" key="5">
    <source>
        <dbReference type="ARBA" id="ARBA00023136"/>
    </source>
</evidence>
<keyword evidence="2" id="KW-1003">Cell membrane</keyword>